<keyword evidence="1" id="KW-0732">Signal</keyword>
<accession>A0A1Y1QEW0</accession>
<evidence type="ECO:0000313" key="3">
    <source>
        <dbReference type="EMBL" id="OQX04023.1"/>
    </source>
</evidence>
<evidence type="ECO:0000313" key="4">
    <source>
        <dbReference type="Proteomes" id="UP000192491"/>
    </source>
</evidence>
<dbReference type="GO" id="GO:0003743">
    <property type="term" value="F:translation initiation factor activity"/>
    <property type="evidence" value="ECO:0007669"/>
    <property type="project" value="UniProtKB-KW"/>
</dbReference>
<name>A0A1Y1QEW0_9GAMM</name>
<gene>
    <name evidence="3" type="ORF">BWK73_37540</name>
</gene>
<keyword evidence="3" id="KW-0648">Protein biosynthesis</keyword>
<dbReference type="AlphaFoldDB" id="A0A1Y1QEW0"/>
<evidence type="ECO:0000256" key="1">
    <source>
        <dbReference type="SAM" id="SignalP"/>
    </source>
</evidence>
<proteinExistence type="predicted"/>
<reference evidence="3 4" key="1">
    <citation type="submission" date="2017-01" db="EMBL/GenBank/DDBJ databases">
        <title>Novel large sulfur bacteria in the metagenomes of groundwater-fed chemosynthetic microbial mats in the Lake Huron basin.</title>
        <authorList>
            <person name="Sharrar A.M."/>
            <person name="Flood B.E."/>
            <person name="Bailey J.V."/>
            <person name="Jones D.S."/>
            <person name="Biddanda B."/>
            <person name="Ruberg S.A."/>
            <person name="Marcus D.N."/>
            <person name="Dick G.J."/>
        </authorList>
    </citation>
    <scope>NUCLEOTIDE SEQUENCE [LARGE SCALE GENOMIC DNA]</scope>
    <source>
        <strain evidence="3">A8</strain>
    </source>
</reference>
<feature type="signal peptide" evidence="1">
    <location>
        <begin position="1"/>
        <end position="21"/>
    </location>
</feature>
<dbReference type="EMBL" id="MTEJ01000364">
    <property type="protein sequence ID" value="OQX04023.1"/>
    <property type="molecule type" value="Genomic_DNA"/>
</dbReference>
<dbReference type="Pfam" id="PF08308">
    <property type="entry name" value="PEGA"/>
    <property type="match status" value="1"/>
</dbReference>
<evidence type="ECO:0000259" key="2">
    <source>
        <dbReference type="Pfam" id="PF08308"/>
    </source>
</evidence>
<organism evidence="3 4">
    <name type="scientific">Thiothrix lacustris</name>
    <dbReference type="NCBI Taxonomy" id="525917"/>
    <lineage>
        <taxon>Bacteria</taxon>
        <taxon>Pseudomonadati</taxon>
        <taxon>Pseudomonadota</taxon>
        <taxon>Gammaproteobacteria</taxon>
        <taxon>Thiotrichales</taxon>
        <taxon>Thiotrichaceae</taxon>
        <taxon>Thiothrix</taxon>
    </lineage>
</organism>
<feature type="domain" description="PEGA" evidence="2">
    <location>
        <begin position="33"/>
        <end position="87"/>
    </location>
</feature>
<protein>
    <submittedName>
        <fullName evidence="3">Translation initiation factor 2</fullName>
    </submittedName>
</protein>
<dbReference type="InterPro" id="IPR013229">
    <property type="entry name" value="PEGA"/>
</dbReference>
<keyword evidence="3" id="KW-0396">Initiation factor</keyword>
<comment type="caution">
    <text evidence="3">The sequence shown here is derived from an EMBL/GenBank/DDBJ whole genome shotgun (WGS) entry which is preliminary data.</text>
</comment>
<feature type="chain" id="PRO_5012417662" evidence="1">
    <location>
        <begin position="22"/>
        <end position="132"/>
    </location>
</feature>
<sequence length="132" mass="13722">MKRYWQLPTLTLILATTLLNSGCATITRGSEQDLKVESEPVGASVTLSNGMKGTTPANFKVSRKNALTVMVAKPGYKTATVQVTPEVSENGTAGMIGNAVFGGVIGIGVDATSGALNDLKPNPVKVTLEKSK</sequence>
<dbReference type="Proteomes" id="UP000192491">
    <property type="component" value="Unassembled WGS sequence"/>
</dbReference>